<protein>
    <submittedName>
        <fullName evidence="1">Uncharacterized protein</fullName>
    </submittedName>
</protein>
<comment type="caution">
    <text evidence="1">The sequence shown here is derived from an EMBL/GenBank/DDBJ whole genome shotgun (WGS) entry which is preliminary data.</text>
</comment>
<evidence type="ECO:0000313" key="1">
    <source>
        <dbReference type="EMBL" id="KAK9016369.1"/>
    </source>
</evidence>
<sequence length="223" mass="25432">MGVLRSLSFGFVVIHSRERVVLKLAWNKAITSLKVQSDSIEALKLIQEHSITGHYIPCSSHCQYGHEELTIVALLDQPSIVLNSLLHRDVFDPSYCGNSFLLLGTTISQVAEQRRRLIFQLRNYLRLVRRTGGLRIVVLHQWGIIVEDAREMGRVFLQGMYALENGHDDMPLYFDNMSFEELEELEFRYAKHVNELYNARNKKIAGTTNTNEDVAASLSPGAR</sequence>
<accession>A0ABR2RUD7</accession>
<evidence type="ECO:0000313" key="2">
    <source>
        <dbReference type="Proteomes" id="UP001396334"/>
    </source>
</evidence>
<keyword evidence="2" id="KW-1185">Reference proteome</keyword>
<proteinExistence type="predicted"/>
<dbReference type="EMBL" id="JBBPBN010000020">
    <property type="protein sequence ID" value="KAK9016369.1"/>
    <property type="molecule type" value="Genomic_DNA"/>
</dbReference>
<reference evidence="1 2" key="1">
    <citation type="journal article" date="2024" name="G3 (Bethesda)">
        <title>Genome assembly of Hibiscus sabdariffa L. provides insights into metabolisms of medicinal natural products.</title>
        <authorList>
            <person name="Kim T."/>
        </authorList>
    </citation>
    <scope>NUCLEOTIDE SEQUENCE [LARGE SCALE GENOMIC DNA]</scope>
    <source>
        <strain evidence="1">TK-2024</strain>
        <tissue evidence="1">Old leaves</tissue>
    </source>
</reference>
<gene>
    <name evidence="1" type="ORF">V6N11_078870</name>
</gene>
<dbReference type="Proteomes" id="UP001396334">
    <property type="component" value="Unassembled WGS sequence"/>
</dbReference>
<organism evidence="1 2">
    <name type="scientific">Hibiscus sabdariffa</name>
    <name type="common">roselle</name>
    <dbReference type="NCBI Taxonomy" id="183260"/>
    <lineage>
        <taxon>Eukaryota</taxon>
        <taxon>Viridiplantae</taxon>
        <taxon>Streptophyta</taxon>
        <taxon>Embryophyta</taxon>
        <taxon>Tracheophyta</taxon>
        <taxon>Spermatophyta</taxon>
        <taxon>Magnoliopsida</taxon>
        <taxon>eudicotyledons</taxon>
        <taxon>Gunneridae</taxon>
        <taxon>Pentapetalae</taxon>
        <taxon>rosids</taxon>
        <taxon>malvids</taxon>
        <taxon>Malvales</taxon>
        <taxon>Malvaceae</taxon>
        <taxon>Malvoideae</taxon>
        <taxon>Hibiscus</taxon>
    </lineage>
</organism>
<name>A0ABR2RUD7_9ROSI</name>